<dbReference type="Pfam" id="PF02837">
    <property type="entry name" value="Glyco_hydro_2_N"/>
    <property type="match status" value="1"/>
</dbReference>
<dbReference type="SUPFAM" id="SSF49785">
    <property type="entry name" value="Galactose-binding domain-like"/>
    <property type="match status" value="1"/>
</dbReference>
<dbReference type="SUPFAM" id="SSF51445">
    <property type="entry name" value="(Trans)glycosidases"/>
    <property type="match status" value="1"/>
</dbReference>
<protein>
    <submittedName>
        <fullName evidence="9">Glycoside hydrolase family 2 TIM barrel</fullName>
    </submittedName>
</protein>
<dbReference type="InParanoid" id="W0RRM3"/>
<dbReference type="PANTHER" id="PTHR42732:SF1">
    <property type="entry name" value="BETA-MANNOSIDASE"/>
    <property type="match status" value="1"/>
</dbReference>
<dbReference type="InterPro" id="IPR051913">
    <property type="entry name" value="GH2_Domain-Containing"/>
</dbReference>
<dbReference type="HOGENOM" id="CLU_006501_5_0_0"/>
<evidence type="ECO:0000259" key="6">
    <source>
        <dbReference type="Pfam" id="PF02837"/>
    </source>
</evidence>
<dbReference type="PANTHER" id="PTHR42732">
    <property type="entry name" value="BETA-GALACTOSIDASE"/>
    <property type="match status" value="1"/>
</dbReference>
<evidence type="ECO:0000256" key="2">
    <source>
        <dbReference type="ARBA" id="ARBA00022801"/>
    </source>
</evidence>
<feature type="domain" description="Glycosyl hydrolases family 2 sugar binding" evidence="6">
    <location>
        <begin position="51"/>
        <end position="151"/>
    </location>
</feature>
<feature type="domain" description="Glycoside hydrolase family 2 catalytic" evidence="5">
    <location>
        <begin position="281"/>
        <end position="583"/>
    </location>
</feature>
<evidence type="ECO:0000313" key="9">
    <source>
        <dbReference type="EMBL" id="AHG92975.1"/>
    </source>
</evidence>
<dbReference type="InterPro" id="IPR021720">
    <property type="entry name" value="Malectin_dom"/>
</dbReference>
<dbReference type="Proteomes" id="UP000019151">
    <property type="component" value="Plasmid 1"/>
</dbReference>
<dbReference type="InterPro" id="IPR006102">
    <property type="entry name" value="Ig-like_GH2"/>
</dbReference>
<dbReference type="InterPro" id="IPR032311">
    <property type="entry name" value="DUF4982"/>
</dbReference>
<dbReference type="Pfam" id="PF00703">
    <property type="entry name" value="Glyco_hydro_2"/>
    <property type="match status" value="1"/>
</dbReference>
<keyword evidence="10" id="KW-1185">Reference proteome</keyword>
<dbReference type="InterPro" id="IPR008979">
    <property type="entry name" value="Galactose-bd-like_sf"/>
</dbReference>
<keyword evidence="2 9" id="KW-0378">Hydrolase</keyword>
<reference evidence="9 10" key="1">
    <citation type="journal article" date="2014" name="Genome Announc.">
        <title>Genome Sequence and Methylome of Soil Bacterium Gemmatirosa kalamazoonensis KBS708T, a Member of the Rarely Cultivated Gemmatimonadetes Phylum.</title>
        <authorList>
            <person name="Debruyn J.M."/>
            <person name="Radosevich M."/>
            <person name="Wommack K.E."/>
            <person name="Polson S.W."/>
            <person name="Hauser L.J."/>
            <person name="Fawaz M.N."/>
            <person name="Korlach J."/>
            <person name="Tsai Y.C."/>
        </authorList>
    </citation>
    <scope>NUCLEOTIDE SEQUENCE [LARGE SCALE GENOMIC DNA]</scope>
    <source>
        <strain evidence="9 10">KBS708</strain>
        <plasmid evidence="10">Plasmid 1</plasmid>
    </source>
</reference>
<dbReference type="InterPro" id="IPR017853">
    <property type="entry name" value="GH"/>
</dbReference>
<evidence type="ECO:0000259" key="8">
    <source>
        <dbReference type="Pfam" id="PF16355"/>
    </source>
</evidence>
<keyword evidence="3" id="KW-0326">Glycosidase</keyword>
<feature type="domain" description="Glycoside hydrolase family 2 immunoglobulin-like beta-sandwich" evidence="4">
    <location>
        <begin position="170"/>
        <end position="272"/>
    </location>
</feature>
<dbReference type="InterPro" id="IPR006104">
    <property type="entry name" value="Glyco_hydro_2_N"/>
</dbReference>
<evidence type="ECO:0000256" key="3">
    <source>
        <dbReference type="ARBA" id="ARBA00023295"/>
    </source>
</evidence>
<dbReference type="OrthoDB" id="9762066at2"/>
<proteinExistence type="inferred from homology"/>
<evidence type="ECO:0000259" key="4">
    <source>
        <dbReference type="Pfam" id="PF00703"/>
    </source>
</evidence>
<dbReference type="GO" id="GO:0004553">
    <property type="term" value="F:hydrolase activity, hydrolyzing O-glycosyl compounds"/>
    <property type="evidence" value="ECO:0007669"/>
    <property type="project" value="InterPro"/>
</dbReference>
<dbReference type="PATRIC" id="fig|861299.3.peg.5475"/>
<sequence>MRYTLNDDWRFLPDGVEFAEKAWLSDAGWQRVNVPHTWNATDPFDDVESYRRGASWYRKHFTLADSLRGRRLLLHFEGANQVARVYVNGAFVGQHKGGYTAFTVDFTRHARFGADNLVAVEVDNSHDPMIPPLSVGFALYGGIYRDVWLVATDPVHVTTSDLGSSGVAVTTPEVSAERGTVRVRGAVTNDGAPARQLRVVSTVLDAAGREVARGETSVTAAPNASAGFDTALPPVARPHLWSPDDPYLYAVYTDVYDGARLADRVTSPLGFRWFRFGPDGFFLNGKKTFLRGTNRHQDYAGLGSALSNTQHVRDLEIIKTMGANFLRLAHYPQDPAVLDAADRLGLLIWEEVPVVNHITVDSEFTRNAQTMLREMIRQHRNHPSVVTWGIMNEVFLWSEAGERIGRQSDTTYMREVRDFAHGMDAVARAEDPSRFTTMAIHGATSYDESGVAAITQILGLNLYNGWYSGTLDEFGPTLDRRHAKSPSQAIVVSEYGSGSELRLNAVVPERFDHSGAYHRLYHESYLRQARARPWLAGTAVWNEFDFAQPHIGESTPNMNKKGLLTFDRQPKDVYYLYKANWNPTPMVYVASRDWRHRAGIDSTGARTVTQPVDVYSNAGPVELLVNGKSLGTRAPDDVTKASWQVPFAAGDNVIEARAGKVVDRLVIRMDVVPRALRDTTWREIAVNVGSNAQYFDDTGPVWLEDRAYAPGSFGYVGGKAALMAREIVITDTKQTPLYVTYRAGLDAYRFDVPDGDYELELRFAEPGGAQGAGAAGGALPPGEAPGAHAFGVAVNGRTLVERLDLATRRNVAPARPITTEVSATNGSGVVVTFRPIAGQAVLNAIRIRRK</sequence>
<evidence type="ECO:0000313" key="10">
    <source>
        <dbReference type="Proteomes" id="UP000019151"/>
    </source>
</evidence>
<dbReference type="Pfam" id="PF16355">
    <property type="entry name" value="DUF4982"/>
    <property type="match status" value="1"/>
</dbReference>
<feature type="domain" description="DUF4982" evidence="8">
    <location>
        <begin position="611"/>
        <end position="661"/>
    </location>
</feature>
<keyword evidence="9" id="KW-0614">Plasmid</keyword>
<dbReference type="GO" id="GO:0005975">
    <property type="term" value="P:carbohydrate metabolic process"/>
    <property type="evidence" value="ECO:0007669"/>
    <property type="project" value="InterPro"/>
</dbReference>
<dbReference type="AlphaFoldDB" id="W0RRM3"/>
<evidence type="ECO:0000259" key="5">
    <source>
        <dbReference type="Pfam" id="PF02836"/>
    </source>
</evidence>
<dbReference type="RefSeq" id="WP_025414291.1">
    <property type="nucleotide sequence ID" value="NZ_CP007129.1"/>
</dbReference>
<dbReference type="EMBL" id="CP007129">
    <property type="protein sequence ID" value="AHG92975.1"/>
    <property type="molecule type" value="Genomic_DNA"/>
</dbReference>
<dbReference type="KEGG" id="gba:J421_5440"/>
<dbReference type="Gene3D" id="2.60.40.10">
    <property type="entry name" value="Immunoglobulins"/>
    <property type="match status" value="2"/>
</dbReference>
<dbReference type="InterPro" id="IPR006103">
    <property type="entry name" value="Glyco_hydro_2_cat"/>
</dbReference>
<organism evidence="9 10">
    <name type="scientific">Gemmatirosa kalamazoonensis</name>
    <dbReference type="NCBI Taxonomy" id="861299"/>
    <lineage>
        <taxon>Bacteria</taxon>
        <taxon>Pseudomonadati</taxon>
        <taxon>Gemmatimonadota</taxon>
        <taxon>Gemmatimonadia</taxon>
        <taxon>Gemmatimonadales</taxon>
        <taxon>Gemmatimonadaceae</taxon>
        <taxon>Gemmatirosa</taxon>
    </lineage>
</organism>
<dbReference type="InterPro" id="IPR013783">
    <property type="entry name" value="Ig-like_fold"/>
</dbReference>
<dbReference type="InterPro" id="IPR006101">
    <property type="entry name" value="Glyco_hydro_2"/>
</dbReference>
<dbReference type="Gene3D" id="2.60.120.430">
    <property type="entry name" value="Galactose-binding lectin"/>
    <property type="match status" value="1"/>
</dbReference>
<dbReference type="Pfam" id="PF02836">
    <property type="entry name" value="Glyco_hydro_2_C"/>
    <property type="match status" value="1"/>
</dbReference>
<accession>W0RRM3</accession>
<evidence type="ECO:0000256" key="1">
    <source>
        <dbReference type="ARBA" id="ARBA00007401"/>
    </source>
</evidence>
<evidence type="ECO:0000259" key="7">
    <source>
        <dbReference type="Pfam" id="PF11721"/>
    </source>
</evidence>
<name>W0RRM3_9BACT</name>
<dbReference type="InterPro" id="IPR036156">
    <property type="entry name" value="Beta-gal/glucu_dom_sf"/>
</dbReference>
<dbReference type="Gene3D" id="2.60.120.260">
    <property type="entry name" value="Galactose-binding domain-like"/>
    <property type="match status" value="1"/>
</dbReference>
<dbReference type="Gene3D" id="3.20.20.80">
    <property type="entry name" value="Glycosidases"/>
    <property type="match status" value="1"/>
</dbReference>
<geneLocation type="plasmid" evidence="9 10">
    <name>1</name>
</geneLocation>
<dbReference type="PRINTS" id="PR00132">
    <property type="entry name" value="GLHYDRLASE2"/>
</dbReference>
<gene>
    <name evidence="9" type="ORF">J421_5440</name>
</gene>
<feature type="domain" description="Malectin" evidence="7">
    <location>
        <begin position="684"/>
        <end position="811"/>
    </location>
</feature>
<dbReference type="Pfam" id="PF11721">
    <property type="entry name" value="Malectin"/>
    <property type="match status" value="1"/>
</dbReference>
<dbReference type="SUPFAM" id="SSF49303">
    <property type="entry name" value="beta-Galactosidase/glucuronidase domain"/>
    <property type="match status" value="1"/>
</dbReference>
<comment type="similarity">
    <text evidence="1">Belongs to the glycosyl hydrolase 2 family.</text>
</comment>